<dbReference type="InterPro" id="IPR050397">
    <property type="entry name" value="Env_Response_Regulators"/>
</dbReference>
<gene>
    <name evidence="6" type="ORF">J3U87_02560</name>
</gene>
<dbReference type="SMART" id="SM00419">
    <property type="entry name" value="HTH_CRP"/>
    <property type="match status" value="1"/>
</dbReference>
<dbReference type="KEGG" id="scor:J3U87_02560"/>
<evidence type="ECO:0000256" key="2">
    <source>
        <dbReference type="ARBA" id="ARBA00023125"/>
    </source>
</evidence>
<dbReference type="InterPro" id="IPR018490">
    <property type="entry name" value="cNMP-bd_dom_sf"/>
</dbReference>
<dbReference type="SUPFAM" id="SSF46785">
    <property type="entry name" value="Winged helix' DNA-binding domain"/>
    <property type="match status" value="1"/>
</dbReference>
<dbReference type="Proteomes" id="UP000663929">
    <property type="component" value="Chromosome"/>
</dbReference>
<dbReference type="InterPro" id="IPR036390">
    <property type="entry name" value="WH_DNA-bd_sf"/>
</dbReference>
<dbReference type="Gene3D" id="2.60.120.10">
    <property type="entry name" value="Jelly Rolls"/>
    <property type="match status" value="1"/>
</dbReference>
<name>A0A8A4TMX8_SULCO</name>
<evidence type="ECO:0000313" key="6">
    <source>
        <dbReference type="EMBL" id="QTD51326.1"/>
    </source>
</evidence>
<sequence>MKEITPGPCFIETLSELPLFQNLEKEQAAALLRCARIGAFDPGEYLFREGDPASGFFIIKAGRVKVRRISPSGREVVLHLAHPPEMIGCKALTLPGSCYPADGVALETVIALGFTRKQFLREMQGSADVFFSLLVDLNRRLSEIYSLQSSLQEPVNRRVATLLLRQALPQDVALEDWQKHPVKEVHITKSLIAAIVGTTTETAIRILSKWKKAGWISSKRGAISLVDVGAIFQITQAEHQPIRFPMEV</sequence>
<dbReference type="PANTHER" id="PTHR24567">
    <property type="entry name" value="CRP FAMILY TRANSCRIPTIONAL REGULATORY PROTEIN"/>
    <property type="match status" value="1"/>
</dbReference>
<dbReference type="Gene3D" id="1.10.10.10">
    <property type="entry name" value="Winged helix-like DNA-binding domain superfamily/Winged helix DNA-binding domain"/>
    <property type="match status" value="1"/>
</dbReference>
<dbReference type="InterPro" id="IPR012318">
    <property type="entry name" value="HTH_CRP"/>
</dbReference>
<dbReference type="SUPFAM" id="SSF51206">
    <property type="entry name" value="cAMP-binding domain-like"/>
    <property type="match status" value="1"/>
</dbReference>
<accession>A0A8A4TMX8</accession>
<dbReference type="SMART" id="SM00100">
    <property type="entry name" value="cNMP"/>
    <property type="match status" value="1"/>
</dbReference>
<evidence type="ECO:0000256" key="3">
    <source>
        <dbReference type="ARBA" id="ARBA00023163"/>
    </source>
</evidence>
<keyword evidence="2" id="KW-0238">DNA-binding</keyword>
<feature type="domain" description="HTH crp-type" evidence="5">
    <location>
        <begin position="153"/>
        <end position="229"/>
    </location>
</feature>
<dbReference type="InterPro" id="IPR036388">
    <property type="entry name" value="WH-like_DNA-bd_sf"/>
</dbReference>
<dbReference type="CDD" id="cd00038">
    <property type="entry name" value="CAP_ED"/>
    <property type="match status" value="1"/>
</dbReference>
<dbReference type="RefSeq" id="WP_237381457.1">
    <property type="nucleotide sequence ID" value="NZ_CP071793.1"/>
</dbReference>
<dbReference type="Pfam" id="PF13545">
    <property type="entry name" value="HTH_Crp_2"/>
    <property type="match status" value="1"/>
</dbReference>
<dbReference type="PROSITE" id="PS50042">
    <property type="entry name" value="CNMP_BINDING_3"/>
    <property type="match status" value="1"/>
</dbReference>
<dbReference type="GO" id="GO:0005829">
    <property type="term" value="C:cytosol"/>
    <property type="evidence" value="ECO:0007669"/>
    <property type="project" value="TreeGrafter"/>
</dbReference>
<keyword evidence="1" id="KW-0805">Transcription regulation</keyword>
<proteinExistence type="predicted"/>
<dbReference type="PROSITE" id="PS51063">
    <property type="entry name" value="HTH_CRP_2"/>
    <property type="match status" value="1"/>
</dbReference>
<dbReference type="Pfam" id="PF00027">
    <property type="entry name" value="cNMP_binding"/>
    <property type="match status" value="1"/>
</dbReference>
<feature type="domain" description="Cyclic nucleotide-binding" evidence="4">
    <location>
        <begin position="19"/>
        <end position="140"/>
    </location>
</feature>
<reference evidence="6" key="1">
    <citation type="submission" date="2021-03" db="EMBL/GenBank/DDBJ databases">
        <title>Acanthopleuribacteraceae sp. M133.</title>
        <authorList>
            <person name="Wang G."/>
        </authorList>
    </citation>
    <scope>NUCLEOTIDE SEQUENCE</scope>
    <source>
        <strain evidence="6">M133</strain>
    </source>
</reference>
<organism evidence="6 7">
    <name type="scientific">Sulfidibacter corallicola</name>
    <dbReference type="NCBI Taxonomy" id="2818388"/>
    <lineage>
        <taxon>Bacteria</taxon>
        <taxon>Pseudomonadati</taxon>
        <taxon>Acidobacteriota</taxon>
        <taxon>Holophagae</taxon>
        <taxon>Acanthopleuribacterales</taxon>
        <taxon>Acanthopleuribacteraceae</taxon>
        <taxon>Sulfidibacter</taxon>
    </lineage>
</organism>
<evidence type="ECO:0000313" key="7">
    <source>
        <dbReference type="Proteomes" id="UP000663929"/>
    </source>
</evidence>
<dbReference type="AlphaFoldDB" id="A0A8A4TMX8"/>
<keyword evidence="7" id="KW-1185">Reference proteome</keyword>
<protein>
    <submittedName>
        <fullName evidence="6">Crp/Fnr family transcriptional regulator</fullName>
    </submittedName>
</protein>
<dbReference type="InterPro" id="IPR000595">
    <property type="entry name" value="cNMP-bd_dom"/>
</dbReference>
<evidence type="ECO:0000256" key="1">
    <source>
        <dbReference type="ARBA" id="ARBA00023015"/>
    </source>
</evidence>
<dbReference type="PANTHER" id="PTHR24567:SF28">
    <property type="entry name" value="LISTERIOLYSIN REGULATORY PROTEIN"/>
    <property type="match status" value="1"/>
</dbReference>
<dbReference type="InterPro" id="IPR014710">
    <property type="entry name" value="RmlC-like_jellyroll"/>
</dbReference>
<dbReference type="GO" id="GO:0003677">
    <property type="term" value="F:DNA binding"/>
    <property type="evidence" value="ECO:0007669"/>
    <property type="project" value="UniProtKB-KW"/>
</dbReference>
<evidence type="ECO:0000259" key="5">
    <source>
        <dbReference type="PROSITE" id="PS51063"/>
    </source>
</evidence>
<dbReference type="EMBL" id="CP071793">
    <property type="protein sequence ID" value="QTD51326.1"/>
    <property type="molecule type" value="Genomic_DNA"/>
</dbReference>
<keyword evidence="3" id="KW-0804">Transcription</keyword>
<dbReference type="GO" id="GO:0003700">
    <property type="term" value="F:DNA-binding transcription factor activity"/>
    <property type="evidence" value="ECO:0007669"/>
    <property type="project" value="TreeGrafter"/>
</dbReference>
<evidence type="ECO:0000259" key="4">
    <source>
        <dbReference type="PROSITE" id="PS50042"/>
    </source>
</evidence>